<name>A0ABY1WPV0_9GAMM</name>
<dbReference type="Gene3D" id="1.25.10.10">
    <property type="entry name" value="Leucine-rich Repeat Variant"/>
    <property type="match status" value="1"/>
</dbReference>
<evidence type="ECO:0000313" key="2">
    <source>
        <dbReference type="Proteomes" id="UP000292544"/>
    </source>
</evidence>
<dbReference type="InterPro" id="IPR011989">
    <property type="entry name" value="ARM-like"/>
</dbReference>
<dbReference type="EMBL" id="SHLY01000002">
    <property type="protein sequence ID" value="TAA46752.1"/>
    <property type="molecule type" value="Genomic_DNA"/>
</dbReference>
<dbReference type="Proteomes" id="UP000292544">
    <property type="component" value="Unassembled WGS sequence"/>
</dbReference>
<reference evidence="2" key="1">
    <citation type="submission" date="2019-02" db="EMBL/GenBank/DDBJ databases">
        <title>Draft genome sequence of Muricauda sp. 176CP4-71.</title>
        <authorList>
            <person name="Park J.-S."/>
        </authorList>
    </citation>
    <scope>NUCLEOTIDE SEQUENCE [LARGE SCALE GENOMIC DNA]</scope>
    <source>
        <strain evidence="2">176GS2-150</strain>
    </source>
</reference>
<sequence length="135" mass="15390">MIKTAEEFVRLRNSDIPEEYSRASHGQATVDVWKEVIATYPEMAFWVAHNKTVPYELLELLSENGESRVRSMVASKNMLLEPLLLKLATDEDDSVRMAVARHKKATLAVLEKFANDPWEEIVALVSKRIKNGSFK</sequence>
<dbReference type="RefSeq" id="WP_130566066.1">
    <property type="nucleotide sequence ID" value="NZ_SHLY01000002.1"/>
</dbReference>
<evidence type="ECO:0000313" key="1">
    <source>
        <dbReference type="EMBL" id="TAA46752.1"/>
    </source>
</evidence>
<protein>
    <submittedName>
        <fullName evidence="1">HEAT repeat domain-containing protein</fullName>
    </submittedName>
</protein>
<accession>A0ABY1WPV0</accession>
<dbReference type="InterPro" id="IPR016024">
    <property type="entry name" value="ARM-type_fold"/>
</dbReference>
<organism evidence="1 2">
    <name type="scientific">Corallincola spongiicola</name>
    <dbReference type="NCBI Taxonomy" id="2520508"/>
    <lineage>
        <taxon>Bacteria</taxon>
        <taxon>Pseudomonadati</taxon>
        <taxon>Pseudomonadota</taxon>
        <taxon>Gammaproteobacteria</taxon>
        <taxon>Alteromonadales</taxon>
        <taxon>Psychromonadaceae</taxon>
        <taxon>Corallincola</taxon>
    </lineage>
</organism>
<comment type="caution">
    <text evidence="1">The sequence shown here is derived from an EMBL/GenBank/DDBJ whole genome shotgun (WGS) entry which is preliminary data.</text>
</comment>
<proteinExistence type="predicted"/>
<dbReference type="SUPFAM" id="SSF48371">
    <property type="entry name" value="ARM repeat"/>
    <property type="match status" value="1"/>
</dbReference>
<gene>
    <name evidence="1" type="ORF">EXY25_05720</name>
</gene>
<keyword evidence="2" id="KW-1185">Reference proteome</keyword>